<evidence type="ECO:0000313" key="2">
    <source>
        <dbReference type="EMBL" id="CAE0335310.1"/>
    </source>
</evidence>
<dbReference type="PANTHER" id="PTHR24347">
    <property type="entry name" value="SERINE/THREONINE-PROTEIN KINASE"/>
    <property type="match status" value="1"/>
</dbReference>
<feature type="domain" description="Protein kinase" evidence="1">
    <location>
        <begin position="1"/>
        <end position="128"/>
    </location>
</feature>
<organism evidence="2">
    <name type="scientific">Strombidium inclinatum</name>
    <dbReference type="NCBI Taxonomy" id="197538"/>
    <lineage>
        <taxon>Eukaryota</taxon>
        <taxon>Sar</taxon>
        <taxon>Alveolata</taxon>
        <taxon>Ciliophora</taxon>
        <taxon>Intramacronucleata</taxon>
        <taxon>Spirotrichea</taxon>
        <taxon>Oligotrichia</taxon>
        <taxon>Strombidiidae</taxon>
        <taxon>Strombidium</taxon>
    </lineage>
</organism>
<name>A0A7S3IYI7_9SPIT</name>
<dbReference type="Gene3D" id="1.10.510.10">
    <property type="entry name" value="Transferase(Phosphotransferase) domain 1"/>
    <property type="match status" value="1"/>
</dbReference>
<dbReference type="SUPFAM" id="SSF56112">
    <property type="entry name" value="Protein kinase-like (PK-like)"/>
    <property type="match status" value="1"/>
</dbReference>
<evidence type="ECO:0000259" key="1">
    <source>
        <dbReference type="PROSITE" id="PS50011"/>
    </source>
</evidence>
<dbReference type="InterPro" id="IPR011009">
    <property type="entry name" value="Kinase-like_dom_sf"/>
</dbReference>
<dbReference type="GO" id="GO:0005524">
    <property type="term" value="F:ATP binding"/>
    <property type="evidence" value="ECO:0007669"/>
    <property type="project" value="InterPro"/>
</dbReference>
<gene>
    <name evidence="2" type="ORF">SINC0208_LOCUS15949</name>
</gene>
<dbReference type="AlphaFoldDB" id="A0A7S3IYI7"/>
<protein>
    <recommendedName>
        <fullName evidence="1">Protein kinase domain-containing protein</fullName>
    </recommendedName>
</protein>
<dbReference type="EMBL" id="HBIH01039445">
    <property type="protein sequence ID" value="CAE0335310.1"/>
    <property type="molecule type" value="Transcribed_RNA"/>
</dbReference>
<dbReference type="InterPro" id="IPR000719">
    <property type="entry name" value="Prot_kinase_dom"/>
</dbReference>
<sequence length="198" mass="22124">MVDQSFEAQIKIVDFGLSKTFGPGETCCEPFGTLCYVAPEILLQKPYDKSVDCWSLGIIVYLMLSRHLPFDSNDDKEIGRKTIYQQISFTHSVWDNVSQDAKDLVLKLLHKEKENRLNIRDALDHGWFVGANSDISKLRRIASNEGNEMLKFISYSNVDAKVAQEASKKSQGTVSPTGNVDVSSILKSLADEEGKMAD</sequence>
<dbReference type="Pfam" id="PF00069">
    <property type="entry name" value="Pkinase"/>
    <property type="match status" value="1"/>
</dbReference>
<dbReference type="GO" id="GO:0004672">
    <property type="term" value="F:protein kinase activity"/>
    <property type="evidence" value="ECO:0007669"/>
    <property type="project" value="InterPro"/>
</dbReference>
<dbReference type="PROSITE" id="PS50011">
    <property type="entry name" value="PROTEIN_KINASE_DOM"/>
    <property type="match status" value="1"/>
</dbReference>
<proteinExistence type="predicted"/>
<dbReference type="SMART" id="SM00220">
    <property type="entry name" value="S_TKc"/>
    <property type="match status" value="1"/>
</dbReference>
<accession>A0A7S3IYI7</accession>
<reference evidence="2" key="1">
    <citation type="submission" date="2021-01" db="EMBL/GenBank/DDBJ databases">
        <authorList>
            <person name="Corre E."/>
            <person name="Pelletier E."/>
            <person name="Niang G."/>
            <person name="Scheremetjew M."/>
            <person name="Finn R."/>
            <person name="Kale V."/>
            <person name="Holt S."/>
            <person name="Cochrane G."/>
            <person name="Meng A."/>
            <person name="Brown T."/>
            <person name="Cohen L."/>
        </authorList>
    </citation>
    <scope>NUCLEOTIDE SEQUENCE</scope>
    <source>
        <strain evidence="2">S3</strain>
    </source>
</reference>